<organism evidence="1 2">
    <name type="scientific">Brucella endophytica</name>
    <dbReference type="NCBI Taxonomy" id="1963359"/>
    <lineage>
        <taxon>Bacteria</taxon>
        <taxon>Pseudomonadati</taxon>
        <taxon>Pseudomonadota</taxon>
        <taxon>Alphaproteobacteria</taxon>
        <taxon>Hyphomicrobiales</taxon>
        <taxon>Brucellaceae</taxon>
        <taxon>Brucella/Ochrobactrum group</taxon>
        <taxon>Brucella</taxon>
    </lineage>
</organism>
<dbReference type="Proteomes" id="UP000646478">
    <property type="component" value="Unassembled WGS sequence"/>
</dbReference>
<accession>A0A916SMN2</accession>
<sequence length="104" mass="11228">MNYSNRSITDVQVSGLRHHEGSDGITVSGVVRLQLSAEDGNEFGPCATIELAADLPENATFIDVERQLLTGAIGVLTRLASLSPEEAGAELQKSRFREYLPKTP</sequence>
<evidence type="ECO:0000313" key="1">
    <source>
        <dbReference type="EMBL" id="GGB08453.1"/>
    </source>
</evidence>
<dbReference type="RefSeq" id="WP_188826021.1">
    <property type="nucleotide sequence ID" value="NZ_BMHH01000024.1"/>
</dbReference>
<reference evidence="1" key="1">
    <citation type="journal article" date="2014" name="Int. J. Syst. Evol. Microbiol.">
        <title>Complete genome sequence of Corynebacterium casei LMG S-19264T (=DSM 44701T), isolated from a smear-ripened cheese.</title>
        <authorList>
            <consortium name="US DOE Joint Genome Institute (JGI-PGF)"/>
            <person name="Walter F."/>
            <person name="Albersmeier A."/>
            <person name="Kalinowski J."/>
            <person name="Ruckert C."/>
        </authorList>
    </citation>
    <scope>NUCLEOTIDE SEQUENCE</scope>
    <source>
        <strain evidence="1">CGMCC 1.15082</strain>
    </source>
</reference>
<keyword evidence="2" id="KW-1185">Reference proteome</keyword>
<evidence type="ECO:0000313" key="2">
    <source>
        <dbReference type="Proteomes" id="UP000646478"/>
    </source>
</evidence>
<comment type="caution">
    <text evidence="1">The sequence shown here is derived from an EMBL/GenBank/DDBJ whole genome shotgun (WGS) entry which is preliminary data.</text>
</comment>
<dbReference type="EMBL" id="BMHH01000024">
    <property type="protein sequence ID" value="GGB08453.1"/>
    <property type="molecule type" value="Genomic_DNA"/>
</dbReference>
<protein>
    <submittedName>
        <fullName evidence="1">Uncharacterized protein</fullName>
    </submittedName>
</protein>
<name>A0A916SMN2_9HYPH</name>
<reference evidence="1" key="2">
    <citation type="submission" date="2020-09" db="EMBL/GenBank/DDBJ databases">
        <authorList>
            <person name="Sun Q."/>
            <person name="Zhou Y."/>
        </authorList>
    </citation>
    <scope>NUCLEOTIDE SEQUENCE</scope>
    <source>
        <strain evidence="1">CGMCC 1.15082</strain>
    </source>
</reference>
<dbReference type="AlphaFoldDB" id="A0A916SMN2"/>
<proteinExistence type="predicted"/>
<gene>
    <name evidence="1" type="ORF">GCM10011491_40610</name>
</gene>